<sequence length="245" mass="26059">MLARLQAQSKHLARPFLTGLLAVLPLAATLTLLGWFWQLLAAWFGPSSLFGSVLVAIGFSVTRSESIGYALGLLLLCAAIYVLGVLVQAGLQRGLQRIVDRLMKRIPLVRNIYDVVKRMVDLFSRKSGDGLGSMSPVWLHFGGRPDPEAQPADGQKIAVLALLCTPEPVVMDGGRRYLGVLVPTAPVPVGGGLLYVPEDWVSRADVGIEGLTSIYVSMGLTTNQYMNARAATPPAAPATSAAPPA</sequence>
<dbReference type="PANTHER" id="PTHR31876:SF26">
    <property type="entry name" value="PROTEIN LIKE COV 2"/>
    <property type="match status" value="1"/>
</dbReference>
<feature type="transmembrane region" description="Helical" evidence="1">
    <location>
        <begin position="43"/>
        <end position="62"/>
    </location>
</feature>
<accession>A0A368XMV7</accession>
<dbReference type="InterPro" id="IPR007462">
    <property type="entry name" value="COV1-like"/>
</dbReference>
<proteinExistence type="predicted"/>
<dbReference type="Pfam" id="PF04367">
    <property type="entry name" value="DUF502"/>
    <property type="match status" value="1"/>
</dbReference>
<feature type="transmembrane region" description="Helical" evidence="1">
    <location>
        <begin position="12"/>
        <end position="37"/>
    </location>
</feature>
<name>A0A368XMV7_9BURK</name>
<keyword evidence="1" id="KW-1133">Transmembrane helix</keyword>
<keyword evidence="1" id="KW-0472">Membrane</keyword>
<organism evidence="2 3">
    <name type="scientific">Pseudorhodoferax soli</name>
    <dbReference type="NCBI Taxonomy" id="545864"/>
    <lineage>
        <taxon>Bacteria</taxon>
        <taxon>Pseudomonadati</taxon>
        <taxon>Pseudomonadota</taxon>
        <taxon>Betaproteobacteria</taxon>
        <taxon>Burkholderiales</taxon>
        <taxon>Comamonadaceae</taxon>
    </lineage>
</organism>
<dbReference type="PANTHER" id="PTHR31876">
    <property type="entry name" value="COV-LIKE PROTEIN 1"/>
    <property type="match status" value="1"/>
</dbReference>
<dbReference type="AlphaFoldDB" id="A0A368XMV7"/>
<dbReference type="EMBL" id="QPJK01000006">
    <property type="protein sequence ID" value="RCW69313.1"/>
    <property type="molecule type" value="Genomic_DNA"/>
</dbReference>
<keyword evidence="1" id="KW-0812">Transmembrane</keyword>
<gene>
    <name evidence="2" type="ORF">DES41_106184</name>
</gene>
<dbReference type="Proteomes" id="UP000252884">
    <property type="component" value="Unassembled WGS sequence"/>
</dbReference>
<protein>
    <submittedName>
        <fullName evidence="2">Putative membrane protein</fullName>
    </submittedName>
</protein>
<comment type="caution">
    <text evidence="2">The sequence shown here is derived from an EMBL/GenBank/DDBJ whole genome shotgun (WGS) entry which is preliminary data.</text>
</comment>
<reference evidence="2 3" key="1">
    <citation type="submission" date="2018-07" db="EMBL/GenBank/DDBJ databases">
        <title>Genomic Encyclopedia of Type Strains, Phase IV (KMG-IV): sequencing the most valuable type-strain genomes for metagenomic binning, comparative biology and taxonomic classification.</title>
        <authorList>
            <person name="Goeker M."/>
        </authorList>
    </citation>
    <scope>NUCLEOTIDE SEQUENCE [LARGE SCALE GENOMIC DNA]</scope>
    <source>
        <strain evidence="2 3">DSM 21634</strain>
    </source>
</reference>
<dbReference type="RefSeq" id="WP_114469728.1">
    <property type="nucleotide sequence ID" value="NZ_QPJK01000006.1"/>
</dbReference>
<keyword evidence="3" id="KW-1185">Reference proteome</keyword>
<feature type="transmembrane region" description="Helical" evidence="1">
    <location>
        <begin position="69"/>
        <end position="91"/>
    </location>
</feature>
<evidence type="ECO:0000256" key="1">
    <source>
        <dbReference type="SAM" id="Phobius"/>
    </source>
</evidence>
<dbReference type="OrthoDB" id="5973229at2"/>
<evidence type="ECO:0000313" key="2">
    <source>
        <dbReference type="EMBL" id="RCW69313.1"/>
    </source>
</evidence>
<evidence type="ECO:0000313" key="3">
    <source>
        <dbReference type="Proteomes" id="UP000252884"/>
    </source>
</evidence>